<protein>
    <submittedName>
        <fullName evidence="1">Uncharacterized protein</fullName>
    </submittedName>
</protein>
<comment type="caution">
    <text evidence="1">The sequence shown here is derived from an EMBL/GenBank/DDBJ whole genome shotgun (WGS) entry which is preliminary data.</text>
</comment>
<evidence type="ECO:0000313" key="1">
    <source>
        <dbReference type="EMBL" id="MPC22001.1"/>
    </source>
</evidence>
<organism evidence="1 2">
    <name type="scientific">Portunus trituberculatus</name>
    <name type="common">Swimming crab</name>
    <name type="synonym">Neptunus trituberculatus</name>
    <dbReference type="NCBI Taxonomy" id="210409"/>
    <lineage>
        <taxon>Eukaryota</taxon>
        <taxon>Metazoa</taxon>
        <taxon>Ecdysozoa</taxon>
        <taxon>Arthropoda</taxon>
        <taxon>Crustacea</taxon>
        <taxon>Multicrustacea</taxon>
        <taxon>Malacostraca</taxon>
        <taxon>Eumalacostraca</taxon>
        <taxon>Eucarida</taxon>
        <taxon>Decapoda</taxon>
        <taxon>Pleocyemata</taxon>
        <taxon>Brachyura</taxon>
        <taxon>Eubrachyura</taxon>
        <taxon>Portunoidea</taxon>
        <taxon>Portunidae</taxon>
        <taxon>Portuninae</taxon>
        <taxon>Portunus</taxon>
    </lineage>
</organism>
<proteinExistence type="predicted"/>
<accession>A0A5B7DK68</accession>
<sequence length="112" mass="11506">MSGASLGSFAQSSPIHLIISGMPNSTASLSILFSFFRCPFAMIGESGLSVAGYSGAALTTTTTALPHDNVANYIKNRGIHNQGSSNSASYGNGSEPAFSFSSRCLFTLGCSP</sequence>
<evidence type="ECO:0000313" key="2">
    <source>
        <dbReference type="Proteomes" id="UP000324222"/>
    </source>
</evidence>
<name>A0A5B7DK68_PORTR</name>
<dbReference type="AlphaFoldDB" id="A0A5B7DK68"/>
<gene>
    <name evidence="1" type="ORF">E2C01_015005</name>
</gene>
<keyword evidence="2" id="KW-1185">Reference proteome</keyword>
<reference evidence="1 2" key="1">
    <citation type="submission" date="2019-05" db="EMBL/GenBank/DDBJ databases">
        <title>Another draft genome of Portunus trituberculatus and its Hox gene families provides insights of decapod evolution.</title>
        <authorList>
            <person name="Jeong J.-H."/>
            <person name="Song I."/>
            <person name="Kim S."/>
            <person name="Choi T."/>
            <person name="Kim D."/>
            <person name="Ryu S."/>
            <person name="Kim W."/>
        </authorList>
    </citation>
    <scope>NUCLEOTIDE SEQUENCE [LARGE SCALE GENOMIC DNA]</scope>
    <source>
        <tissue evidence="1">Muscle</tissue>
    </source>
</reference>
<dbReference type="Proteomes" id="UP000324222">
    <property type="component" value="Unassembled WGS sequence"/>
</dbReference>
<dbReference type="EMBL" id="VSRR010001040">
    <property type="protein sequence ID" value="MPC22001.1"/>
    <property type="molecule type" value="Genomic_DNA"/>
</dbReference>